<protein>
    <recommendedName>
        <fullName evidence="9">Phosphate transport system permease protein PstA</fullName>
    </recommendedName>
</protein>
<dbReference type="Pfam" id="PF00528">
    <property type="entry name" value="BPD_transp_1"/>
    <property type="match status" value="1"/>
</dbReference>
<feature type="transmembrane region" description="Helical" evidence="9">
    <location>
        <begin position="184"/>
        <end position="205"/>
    </location>
</feature>
<feature type="transmembrane region" description="Helical" evidence="9">
    <location>
        <begin position="254"/>
        <end position="272"/>
    </location>
</feature>
<dbReference type="SUPFAM" id="SSF161098">
    <property type="entry name" value="MetI-like"/>
    <property type="match status" value="1"/>
</dbReference>
<dbReference type="EMBL" id="JBHSOW010000025">
    <property type="protein sequence ID" value="MFC5648859.1"/>
    <property type="molecule type" value="Genomic_DNA"/>
</dbReference>
<evidence type="ECO:0000256" key="3">
    <source>
        <dbReference type="ARBA" id="ARBA00022448"/>
    </source>
</evidence>
<dbReference type="InterPro" id="IPR035906">
    <property type="entry name" value="MetI-like_sf"/>
</dbReference>
<feature type="transmembrane region" description="Helical" evidence="9">
    <location>
        <begin position="106"/>
        <end position="131"/>
    </location>
</feature>
<gene>
    <name evidence="11" type="primary">pstA</name>
    <name evidence="11" type="ORF">ACFPYJ_06905</name>
</gene>
<keyword evidence="5" id="KW-0592">Phosphate transport</keyword>
<evidence type="ECO:0000256" key="7">
    <source>
        <dbReference type="ARBA" id="ARBA00022989"/>
    </source>
</evidence>
<evidence type="ECO:0000256" key="4">
    <source>
        <dbReference type="ARBA" id="ARBA00022475"/>
    </source>
</evidence>
<keyword evidence="6 9" id="KW-0812">Transmembrane</keyword>
<dbReference type="InterPro" id="IPR000515">
    <property type="entry name" value="MetI-like"/>
</dbReference>
<dbReference type="NCBIfam" id="TIGR00974">
    <property type="entry name" value="3a0107s02c"/>
    <property type="match status" value="1"/>
</dbReference>
<keyword evidence="12" id="KW-1185">Reference proteome</keyword>
<evidence type="ECO:0000313" key="11">
    <source>
        <dbReference type="EMBL" id="MFC5648859.1"/>
    </source>
</evidence>
<evidence type="ECO:0000256" key="2">
    <source>
        <dbReference type="ARBA" id="ARBA00007069"/>
    </source>
</evidence>
<sequence>MNKKRMIRRNKVNVLMMGIVVLFTLIALIPLVSILSYIVYKGSSALSIDFFVKLPVAVGELGGGVGNAIVGTFLLVLIASGVGLPIGIMTAIYLNEYRPQGLFSSMIRFVVDVLLGIPSVVIGIFAYIAFVRPFEHFSAWSGGLALGIIMIPIITRSTEEILRLVPNSIKEGAYALGINKWKTILFIVIPYSLKGMVTGIMLGVARVAGETAPLLLTAFGNHYWNTKLSEPIASLPAQIFEYAKSPYEDWIEKAWGAALVLIGFVLIINIAARTITRSRFKNIN</sequence>
<keyword evidence="8 9" id="KW-0472">Membrane</keyword>
<evidence type="ECO:0000256" key="5">
    <source>
        <dbReference type="ARBA" id="ARBA00022592"/>
    </source>
</evidence>
<dbReference type="Proteomes" id="UP001596047">
    <property type="component" value="Unassembled WGS sequence"/>
</dbReference>
<evidence type="ECO:0000256" key="6">
    <source>
        <dbReference type="ARBA" id="ARBA00022692"/>
    </source>
</evidence>
<comment type="subcellular location">
    <subcellularLocation>
        <location evidence="1 9">Cell membrane</location>
        <topology evidence="1 9">Multi-pass membrane protein</topology>
    </subcellularLocation>
</comment>
<feature type="transmembrane region" description="Helical" evidence="9">
    <location>
        <begin position="68"/>
        <end position="94"/>
    </location>
</feature>
<proteinExistence type="inferred from homology"/>
<keyword evidence="3" id="KW-0813">Transport</keyword>
<comment type="similarity">
    <text evidence="2 9">Belongs to the binding-protein-dependent transport system permease family. CysTW subfamily.</text>
</comment>
<reference evidence="12" key="1">
    <citation type="journal article" date="2019" name="Int. J. Syst. Evol. Microbiol.">
        <title>The Global Catalogue of Microorganisms (GCM) 10K type strain sequencing project: providing services to taxonomists for standard genome sequencing and annotation.</title>
        <authorList>
            <consortium name="The Broad Institute Genomics Platform"/>
            <consortium name="The Broad Institute Genome Sequencing Center for Infectious Disease"/>
            <person name="Wu L."/>
            <person name="Ma J."/>
        </authorList>
    </citation>
    <scope>NUCLEOTIDE SEQUENCE [LARGE SCALE GENOMIC DNA]</scope>
    <source>
        <strain evidence="12">CGMCC 1.3240</strain>
    </source>
</reference>
<dbReference type="CDD" id="cd06261">
    <property type="entry name" value="TM_PBP2"/>
    <property type="match status" value="1"/>
</dbReference>
<feature type="transmembrane region" description="Helical" evidence="9">
    <location>
        <begin position="137"/>
        <end position="154"/>
    </location>
</feature>
<evidence type="ECO:0000256" key="8">
    <source>
        <dbReference type="ARBA" id="ARBA00023136"/>
    </source>
</evidence>
<evidence type="ECO:0000259" key="10">
    <source>
        <dbReference type="PROSITE" id="PS50928"/>
    </source>
</evidence>
<dbReference type="PROSITE" id="PS50928">
    <property type="entry name" value="ABC_TM1"/>
    <property type="match status" value="1"/>
</dbReference>
<dbReference type="InterPro" id="IPR005672">
    <property type="entry name" value="Phosphate_PstA"/>
</dbReference>
<comment type="caution">
    <text evidence="11">The sequence shown here is derived from an EMBL/GenBank/DDBJ whole genome shotgun (WGS) entry which is preliminary data.</text>
</comment>
<accession>A0ABW0VVW8</accession>
<evidence type="ECO:0000313" key="12">
    <source>
        <dbReference type="Proteomes" id="UP001596047"/>
    </source>
</evidence>
<name>A0ABW0VVW8_9BACL</name>
<evidence type="ECO:0000256" key="1">
    <source>
        <dbReference type="ARBA" id="ARBA00004651"/>
    </source>
</evidence>
<organism evidence="11 12">
    <name type="scientific">Paenibacillus solisilvae</name>
    <dbReference type="NCBI Taxonomy" id="2486751"/>
    <lineage>
        <taxon>Bacteria</taxon>
        <taxon>Bacillati</taxon>
        <taxon>Bacillota</taxon>
        <taxon>Bacilli</taxon>
        <taxon>Bacillales</taxon>
        <taxon>Paenibacillaceae</taxon>
        <taxon>Paenibacillus</taxon>
    </lineage>
</organism>
<dbReference type="PANTHER" id="PTHR42922">
    <property type="entry name" value="PHOSPHATE TRANSPORT SYSTEM PERMEASE PROTEIN PSTA"/>
    <property type="match status" value="1"/>
</dbReference>
<dbReference type="RefSeq" id="WP_379187350.1">
    <property type="nucleotide sequence ID" value="NZ_JBHSOW010000025.1"/>
</dbReference>
<dbReference type="PANTHER" id="PTHR42922:SF1">
    <property type="entry name" value="PHOSPHATE TRANSPORT SYSTEM PERMEASE PROTEIN PSTA"/>
    <property type="match status" value="1"/>
</dbReference>
<feature type="domain" description="ABC transmembrane type-1" evidence="10">
    <location>
        <begin position="69"/>
        <end position="272"/>
    </location>
</feature>
<keyword evidence="7 9" id="KW-1133">Transmembrane helix</keyword>
<dbReference type="Gene3D" id="1.10.3720.10">
    <property type="entry name" value="MetI-like"/>
    <property type="match status" value="1"/>
</dbReference>
<feature type="transmembrane region" description="Helical" evidence="9">
    <location>
        <begin position="12"/>
        <end position="40"/>
    </location>
</feature>
<evidence type="ECO:0000256" key="9">
    <source>
        <dbReference type="RuleBase" id="RU363043"/>
    </source>
</evidence>
<keyword evidence="4 9" id="KW-1003">Cell membrane</keyword>
<dbReference type="InterPro" id="IPR051408">
    <property type="entry name" value="Phosphate_transprt_permease"/>
</dbReference>